<dbReference type="Pfam" id="PF00496">
    <property type="entry name" value="SBP_bac_5"/>
    <property type="match status" value="1"/>
</dbReference>
<comment type="similarity">
    <text evidence="2">Belongs to the bacterial solute-binding protein 5 family.</text>
</comment>
<dbReference type="STRING" id="1086013.SAMN05421774_10379"/>
<evidence type="ECO:0000313" key="5">
    <source>
        <dbReference type="EMBL" id="SIS92629.1"/>
    </source>
</evidence>
<comment type="subcellular location">
    <subcellularLocation>
        <location evidence="1">Periplasm</location>
    </subcellularLocation>
</comment>
<evidence type="ECO:0000256" key="3">
    <source>
        <dbReference type="SAM" id="SignalP"/>
    </source>
</evidence>
<dbReference type="EMBL" id="FTOT01000003">
    <property type="protein sequence ID" value="SIS92629.1"/>
    <property type="molecule type" value="Genomic_DNA"/>
</dbReference>
<keyword evidence="6" id="KW-1185">Reference proteome</keyword>
<protein>
    <submittedName>
        <fullName evidence="5">Peptide/nickel transport system substrate-binding protein</fullName>
    </submittedName>
</protein>
<dbReference type="PANTHER" id="PTHR30290">
    <property type="entry name" value="PERIPLASMIC BINDING COMPONENT OF ABC TRANSPORTER"/>
    <property type="match status" value="1"/>
</dbReference>
<reference evidence="5 6" key="1">
    <citation type="submission" date="2017-01" db="EMBL/GenBank/DDBJ databases">
        <authorList>
            <person name="Mah S.A."/>
            <person name="Swanson W.J."/>
            <person name="Moy G.W."/>
            <person name="Vacquier V.D."/>
        </authorList>
    </citation>
    <scope>NUCLEOTIDE SEQUENCE [LARGE SCALE GENOMIC DNA]</scope>
    <source>
        <strain evidence="5 6">DSM 26375</strain>
    </source>
</reference>
<evidence type="ECO:0000313" key="6">
    <source>
        <dbReference type="Proteomes" id="UP000186141"/>
    </source>
</evidence>
<dbReference type="CDD" id="cd00995">
    <property type="entry name" value="PBP2_NikA_DppA_OppA_like"/>
    <property type="match status" value="1"/>
</dbReference>
<dbReference type="GO" id="GO:0030288">
    <property type="term" value="C:outer membrane-bounded periplasmic space"/>
    <property type="evidence" value="ECO:0007669"/>
    <property type="project" value="UniProtKB-ARBA"/>
</dbReference>
<proteinExistence type="inferred from homology"/>
<dbReference type="InterPro" id="IPR000914">
    <property type="entry name" value="SBP_5_dom"/>
</dbReference>
<evidence type="ECO:0000259" key="4">
    <source>
        <dbReference type="Pfam" id="PF00496"/>
    </source>
</evidence>
<dbReference type="Gene3D" id="3.40.190.10">
    <property type="entry name" value="Periplasmic binding protein-like II"/>
    <property type="match status" value="1"/>
</dbReference>
<organism evidence="5 6">
    <name type="scientific">Gemmobacter megaterium</name>
    <dbReference type="NCBI Taxonomy" id="1086013"/>
    <lineage>
        <taxon>Bacteria</taxon>
        <taxon>Pseudomonadati</taxon>
        <taxon>Pseudomonadota</taxon>
        <taxon>Alphaproteobacteria</taxon>
        <taxon>Rhodobacterales</taxon>
        <taxon>Paracoccaceae</taxon>
        <taxon>Gemmobacter</taxon>
    </lineage>
</organism>
<dbReference type="PIRSF" id="PIRSF002741">
    <property type="entry name" value="MppA"/>
    <property type="match status" value="1"/>
</dbReference>
<dbReference type="OrthoDB" id="9803988at2"/>
<accession>A0A1N7N3D1</accession>
<dbReference type="InterPro" id="IPR039424">
    <property type="entry name" value="SBP_5"/>
</dbReference>
<dbReference type="Proteomes" id="UP000186141">
    <property type="component" value="Unassembled WGS sequence"/>
</dbReference>
<sequence length="500" mass="55093">MSFLSGKAKVLLGAMSLAVWAGAAAAESRTLIVVQSAEPVGLDAMQNNLQHSLNVAFNIIDRLFEPLEDGGVAPGLAESWEFPDDKTLVVRMKPGLTFHNGEPVDAEAVRYSFDRLLSADLASPHAGRMSQIESARVVDDLTIEFKTKAPFAPILHLMSYYLPIVPPKATAATEKDAFNRAPIGAGPYKLESWDRGGDVVLTAFDGYWGEKPGYDRVIFRSIPEESARVAAFLAGESGIVEGISVRSQTTIERSGKGALTDSMGVMPYVGLNTLDGHFTDERVRQAVNYAVNRQLINDALFNGRGILAAGPISPRTFGADLALQPYPYDPAKAKALLADAGFPNGFETTLSYPTNMTQVGEQAQAIAADLEQVGIKVTLQPLDRAVMWDGYKSRKFQMFIYWWDDNPEPDRYMYSLFHSASRDYYYKNADTDAALDLGRSTLVRDERARIYGEIDRKLYAEAPWLYLYIVPETYAVAKDVAYTGRRDGFLFARFATPATP</sequence>
<dbReference type="GO" id="GO:1904680">
    <property type="term" value="F:peptide transmembrane transporter activity"/>
    <property type="evidence" value="ECO:0007669"/>
    <property type="project" value="TreeGrafter"/>
</dbReference>
<dbReference type="Gene3D" id="3.10.105.10">
    <property type="entry name" value="Dipeptide-binding Protein, Domain 3"/>
    <property type="match status" value="1"/>
</dbReference>
<dbReference type="GO" id="GO:0043190">
    <property type="term" value="C:ATP-binding cassette (ABC) transporter complex"/>
    <property type="evidence" value="ECO:0007669"/>
    <property type="project" value="InterPro"/>
</dbReference>
<feature type="signal peptide" evidence="3">
    <location>
        <begin position="1"/>
        <end position="25"/>
    </location>
</feature>
<dbReference type="InterPro" id="IPR030678">
    <property type="entry name" value="Peptide/Ni-bd"/>
</dbReference>
<dbReference type="AlphaFoldDB" id="A0A1N7N3D1"/>
<feature type="domain" description="Solute-binding protein family 5" evidence="4">
    <location>
        <begin position="72"/>
        <end position="421"/>
    </location>
</feature>
<dbReference type="GO" id="GO:0015833">
    <property type="term" value="P:peptide transport"/>
    <property type="evidence" value="ECO:0007669"/>
    <property type="project" value="TreeGrafter"/>
</dbReference>
<gene>
    <name evidence="5" type="ORF">SAMN05421774_10379</name>
</gene>
<name>A0A1N7N3D1_9RHOB</name>
<feature type="chain" id="PRO_5013315181" evidence="3">
    <location>
        <begin position="26"/>
        <end position="500"/>
    </location>
</feature>
<dbReference type="SUPFAM" id="SSF53850">
    <property type="entry name" value="Periplasmic binding protein-like II"/>
    <property type="match status" value="1"/>
</dbReference>
<dbReference type="RefSeq" id="WP_076530413.1">
    <property type="nucleotide sequence ID" value="NZ_BMEH01000003.1"/>
</dbReference>
<evidence type="ECO:0000256" key="1">
    <source>
        <dbReference type="ARBA" id="ARBA00004418"/>
    </source>
</evidence>
<evidence type="ECO:0000256" key="2">
    <source>
        <dbReference type="ARBA" id="ARBA00005695"/>
    </source>
</evidence>
<keyword evidence="3" id="KW-0732">Signal</keyword>